<feature type="domain" description="BURP" evidence="1">
    <location>
        <begin position="1"/>
        <end position="136"/>
    </location>
</feature>
<accession>A0A6A6L0H5</accession>
<dbReference type="InterPro" id="IPR044816">
    <property type="entry name" value="BURP"/>
</dbReference>
<protein>
    <recommendedName>
        <fullName evidence="1">BURP domain-containing protein</fullName>
    </recommendedName>
</protein>
<sequence>MESLHNFIHRSFGSEGELKIAETKYPTISAALLQDYIVLEDPQEIEGQGQVVCHPVSEDLFCHYKIEAVKLVKVSLRGDSGVKVEAIVICHMDSSRWEHDHIVFRLLQVKPAVLVCYEFAIYPKQYRLSRIGDPDV</sequence>
<reference evidence="2 3" key="1">
    <citation type="journal article" date="2020" name="Mol. Plant">
        <title>The Chromosome-Based Rubber Tree Genome Provides New Insights into Spurge Genome Evolution and Rubber Biosynthesis.</title>
        <authorList>
            <person name="Liu J."/>
            <person name="Shi C."/>
            <person name="Shi C.C."/>
            <person name="Li W."/>
            <person name="Zhang Q.J."/>
            <person name="Zhang Y."/>
            <person name="Li K."/>
            <person name="Lu H.F."/>
            <person name="Shi C."/>
            <person name="Zhu S.T."/>
            <person name="Xiao Z.Y."/>
            <person name="Nan H."/>
            <person name="Yue Y."/>
            <person name="Zhu X.G."/>
            <person name="Wu Y."/>
            <person name="Hong X.N."/>
            <person name="Fan G.Y."/>
            <person name="Tong Y."/>
            <person name="Zhang D."/>
            <person name="Mao C.L."/>
            <person name="Liu Y.L."/>
            <person name="Hao S.J."/>
            <person name="Liu W.Q."/>
            <person name="Lv M.Q."/>
            <person name="Zhang H.B."/>
            <person name="Liu Y."/>
            <person name="Hu-Tang G.R."/>
            <person name="Wang J.P."/>
            <person name="Wang J.H."/>
            <person name="Sun Y.H."/>
            <person name="Ni S.B."/>
            <person name="Chen W.B."/>
            <person name="Zhang X.C."/>
            <person name="Jiao Y.N."/>
            <person name="Eichler E.E."/>
            <person name="Li G.H."/>
            <person name="Liu X."/>
            <person name="Gao L.Z."/>
        </authorList>
    </citation>
    <scope>NUCLEOTIDE SEQUENCE [LARGE SCALE GENOMIC DNA]</scope>
    <source>
        <strain evidence="3">cv. GT1</strain>
        <tissue evidence="2">Leaf</tissue>
    </source>
</reference>
<name>A0A6A6L0H5_HEVBR</name>
<dbReference type="InterPro" id="IPR004873">
    <property type="entry name" value="BURP_dom"/>
</dbReference>
<gene>
    <name evidence="2" type="ORF">GH714_009500</name>
</gene>
<evidence type="ECO:0000313" key="3">
    <source>
        <dbReference type="Proteomes" id="UP000467840"/>
    </source>
</evidence>
<dbReference type="PANTHER" id="PTHR31236:SF69">
    <property type="entry name" value="BURP DOMAIN-CONTAINING PROTEIN"/>
    <property type="match status" value="1"/>
</dbReference>
<dbReference type="Proteomes" id="UP000467840">
    <property type="component" value="Chromosome 7"/>
</dbReference>
<evidence type="ECO:0000259" key="1">
    <source>
        <dbReference type="PROSITE" id="PS51277"/>
    </source>
</evidence>
<dbReference type="Pfam" id="PF03181">
    <property type="entry name" value="BURP"/>
    <property type="match status" value="1"/>
</dbReference>
<dbReference type="AlphaFoldDB" id="A0A6A6L0H5"/>
<comment type="caution">
    <text evidence="2">The sequence shown here is derived from an EMBL/GenBank/DDBJ whole genome shotgun (WGS) entry which is preliminary data.</text>
</comment>
<evidence type="ECO:0000313" key="2">
    <source>
        <dbReference type="EMBL" id="KAF2294344.1"/>
    </source>
</evidence>
<keyword evidence="3" id="KW-1185">Reference proteome</keyword>
<dbReference type="PROSITE" id="PS51277">
    <property type="entry name" value="BURP"/>
    <property type="match status" value="1"/>
</dbReference>
<dbReference type="EMBL" id="JAAGAX010000013">
    <property type="protein sequence ID" value="KAF2294344.1"/>
    <property type="molecule type" value="Genomic_DNA"/>
</dbReference>
<dbReference type="PANTHER" id="PTHR31236">
    <property type="entry name" value="BURP DOMAIN PROTEIN USPL1-LIKE"/>
    <property type="match status" value="1"/>
</dbReference>
<organism evidence="2 3">
    <name type="scientific">Hevea brasiliensis</name>
    <name type="common">Para rubber tree</name>
    <name type="synonym">Siphonia brasiliensis</name>
    <dbReference type="NCBI Taxonomy" id="3981"/>
    <lineage>
        <taxon>Eukaryota</taxon>
        <taxon>Viridiplantae</taxon>
        <taxon>Streptophyta</taxon>
        <taxon>Embryophyta</taxon>
        <taxon>Tracheophyta</taxon>
        <taxon>Spermatophyta</taxon>
        <taxon>Magnoliopsida</taxon>
        <taxon>eudicotyledons</taxon>
        <taxon>Gunneridae</taxon>
        <taxon>Pentapetalae</taxon>
        <taxon>rosids</taxon>
        <taxon>fabids</taxon>
        <taxon>Malpighiales</taxon>
        <taxon>Euphorbiaceae</taxon>
        <taxon>Crotonoideae</taxon>
        <taxon>Micrandreae</taxon>
        <taxon>Hevea</taxon>
    </lineage>
</organism>
<proteinExistence type="predicted"/>